<protein>
    <recommendedName>
        <fullName evidence="2">DUF7924 domain-containing protein</fullName>
    </recommendedName>
</protein>
<dbReference type="STRING" id="1093900.A0A507B4T7"/>
<feature type="region of interest" description="Disordered" evidence="1">
    <location>
        <begin position="425"/>
        <end position="447"/>
    </location>
</feature>
<evidence type="ECO:0000313" key="3">
    <source>
        <dbReference type="EMBL" id="TPX14833.1"/>
    </source>
</evidence>
<reference evidence="3 4" key="1">
    <citation type="submission" date="2019-06" db="EMBL/GenBank/DDBJ databases">
        <title>Draft genome sequence of the filamentous fungus Phialemoniopsis curvata isolated from diesel fuel.</title>
        <authorList>
            <person name="Varaljay V.A."/>
            <person name="Lyon W.J."/>
            <person name="Crouch A.L."/>
            <person name="Drake C.E."/>
            <person name="Hollomon J.M."/>
            <person name="Nadeau L.J."/>
            <person name="Nunn H.S."/>
            <person name="Stevenson B.S."/>
            <person name="Bojanowski C.L."/>
            <person name="Crookes-Goodson W.J."/>
        </authorList>
    </citation>
    <scope>NUCLEOTIDE SEQUENCE [LARGE SCALE GENOMIC DNA]</scope>
    <source>
        <strain evidence="3 4">D216</strain>
    </source>
</reference>
<feature type="region of interest" description="Disordered" evidence="1">
    <location>
        <begin position="459"/>
        <end position="591"/>
    </location>
</feature>
<evidence type="ECO:0000256" key="1">
    <source>
        <dbReference type="SAM" id="MobiDB-lite"/>
    </source>
</evidence>
<dbReference type="Pfam" id="PF25545">
    <property type="entry name" value="DUF7924"/>
    <property type="match status" value="1"/>
</dbReference>
<dbReference type="RefSeq" id="XP_030996544.1">
    <property type="nucleotide sequence ID" value="XM_031139408.1"/>
</dbReference>
<dbReference type="InParanoid" id="A0A507B4T7"/>
<evidence type="ECO:0000259" key="2">
    <source>
        <dbReference type="Pfam" id="PF25545"/>
    </source>
</evidence>
<sequence>MTDGVSKSQARLPSLKSSDSPEGEREDVATEQPSGSGELGSEHSRSSTEQPSAKKDPTPDTHTKRRYDASCDVGRSPTKRVRLVRTKPHRPESREEEIRQVDESTQQRQPAPPQLSHVSSLERRADGQGQGSPTTGLRKRQIGSDSDDGEHRSKQSRLTRKNLALFNKMAKRKEEKASASAPADTTVGSSTTKTTSTTTSGFAIQANNNGILNPRTSKPPANYKEIRERCARSRRSASPTESVYEGYVKTVRKAVNEATMVVEVSALLKKNDDEGYTRAFNQAFTGFPKDAGFNNRLPAPQPDFIEGLTREDYKPFPVDEHIDGAVLYKDNTDSITLPHLAGEWKGPGGNMNEAMLQSAYDGAALVYARNQALAYLGKSDPPGHAEIMTFTTDGTNLNLFAHYATTLEDGSHEYHQYPMTSTNLLVSHQGHNDGRRELRNEQDHAWEQSRALRDQLKEHWKKRGRGLQSIAEAYPPPGPGFKVPSSTNVYDDPNNNEGGLDQVEQPRKLTPPTSSNLERPSTHDKKTSPRSSSSKSPPPARDHHHDGGSAQKRKASSQESSRRSDRQKSRGKSYWKQDPDSGRLFHERSDGRITWRDDYDDGY</sequence>
<dbReference type="Proteomes" id="UP000319257">
    <property type="component" value="Unassembled WGS sequence"/>
</dbReference>
<feature type="compositionally biased region" description="Basic and acidic residues" evidence="1">
    <location>
        <begin position="575"/>
        <end position="591"/>
    </location>
</feature>
<feature type="compositionally biased region" description="Basic and acidic residues" evidence="1">
    <location>
        <begin position="430"/>
        <end position="447"/>
    </location>
</feature>
<feature type="compositionally biased region" description="Basic and acidic residues" evidence="1">
    <location>
        <begin position="40"/>
        <end position="69"/>
    </location>
</feature>
<dbReference type="EMBL" id="SKBQ01000025">
    <property type="protein sequence ID" value="TPX14833.1"/>
    <property type="molecule type" value="Genomic_DNA"/>
</dbReference>
<keyword evidence="4" id="KW-1185">Reference proteome</keyword>
<feature type="region of interest" description="Disordered" evidence="1">
    <location>
        <begin position="1"/>
        <end position="197"/>
    </location>
</feature>
<feature type="compositionally biased region" description="Polar residues" evidence="1">
    <location>
        <begin position="484"/>
        <end position="497"/>
    </location>
</feature>
<accession>A0A507B4T7</accession>
<proteinExistence type="predicted"/>
<feature type="compositionally biased region" description="Polar residues" evidence="1">
    <location>
        <begin position="1"/>
        <end position="20"/>
    </location>
</feature>
<dbReference type="InterPro" id="IPR057684">
    <property type="entry name" value="DUF7924"/>
</dbReference>
<evidence type="ECO:0000313" key="4">
    <source>
        <dbReference type="Proteomes" id="UP000319257"/>
    </source>
</evidence>
<dbReference type="OrthoDB" id="5424149at2759"/>
<feature type="domain" description="DUF7924" evidence="2">
    <location>
        <begin position="286"/>
        <end position="425"/>
    </location>
</feature>
<organism evidence="3 4">
    <name type="scientific">Thyridium curvatum</name>
    <dbReference type="NCBI Taxonomy" id="1093900"/>
    <lineage>
        <taxon>Eukaryota</taxon>
        <taxon>Fungi</taxon>
        <taxon>Dikarya</taxon>
        <taxon>Ascomycota</taxon>
        <taxon>Pezizomycotina</taxon>
        <taxon>Sordariomycetes</taxon>
        <taxon>Sordariomycetidae</taxon>
        <taxon>Thyridiales</taxon>
        <taxon>Thyridiaceae</taxon>
        <taxon>Thyridium</taxon>
    </lineage>
</organism>
<name>A0A507B4T7_9PEZI</name>
<comment type="caution">
    <text evidence="3">The sequence shown here is derived from an EMBL/GenBank/DDBJ whole genome shotgun (WGS) entry which is preliminary data.</text>
</comment>
<feature type="compositionally biased region" description="Basic and acidic residues" evidence="1">
    <location>
        <begin position="89"/>
        <end position="102"/>
    </location>
</feature>
<feature type="compositionally biased region" description="Basic residues" evidence="1">
    <location>
        <begin position="77"/>
        <end position="88"/>
    </location>
</feature>
<gene>
    <name evidence="3" type="ORF">E0L32_004942</name>
</gene>
<feature type="compositionally biased region" description="Low complexity" evidence="1">
    <location>
        <begin position="178"/>
        <end position="197"/>
    </location>
</feature>
<dbReference type="AlphaFoldDB" id="A0A507B4T7"/>
<dbReference type="GeneID" id="41972389"/>